<evidence type="ECO:0000256" key="4">
    <source>
        <dbReference type="ARBA" id="ARBA00023136"/>
    </source>
</evidence>
<feature type="domain" description="Major facilitator superfamily (MFS) profile" evidence="6">
    <location>
        <begin position="11"/>
        <end position="152"/>
    </location>
</feature>
<dbReference type="PANTHER" id="PTHR21576:SF158">
    <property type="entry name" value="RIBOSOMAL RNA-PROCESSING PROTEIN 12-LIKE CONSERVED DOMAIN-CONTAINING PROTEIN"/>
    <property type="match status" value="1"/>
</dbReference>
<feature type="transmembrane region" description="Helical" evidence="5">
    <location>
        <begin position="49"/>
        <end position="70"/>
    </location>
</feature>
<comment type="subcellular location">
    <subcellularLocation>
        <location evidence="1">Membrane</location>
        <topology evidence="1">Multi-pass membrane protein</topology>
    </subcellularLocation>
</comment>
<sequence>MSSPGTWRPYLLAASFTCACLNMLASGSLYVFALYAPSFTGHLGYSQTQTSTIAVIGDIGLYGVGPVSGLMADRLGPKPTSFFAGCMLFLGYRLLSEGYAVGLENVARNEPPIHFLLMAMFLLLAGMGSSASYMAAFTSLARNFRQGRGIAL</sequence>
<dbReference type="SUPFAM" id="SSF103473">
    <property type="entry name" value="MFS general substrate transporter"/>
    <property type="match status" value="1"/>
</dbReference>
<dbReference type="GO" id="GO:0016020">
    <property type="term" value="C:membrane"/>
    <property type="evidence" value="ECO:0007669"/>
    <property type="project" value="UniProtKB-SubCell"/>
</dbReference>
<feature type="transmembrane region" description="Helical" evidence="5">
    <location>
        <begin position="82"/>
        <end position="101"/>
    </location>
</feature>
<evidence type="ECO:0000313" key="7">
    <source>
        <dbReference type="EMBL" id="KAF9946885.1"/>
    </source>
</evidence>
<evidence type="ECO:0000256" key="2">
    <source>
        <dbReference type="ARBA" id="ARBA00022692"/>
    </source>
</evidence>
<dbReference type="InterPro" id="IPR036259">
    <property type="entry name" value="MFS_trans_sf"/>
</dbReference>
<keyword evidence="4 5" id="KW-0472">Membrane</keyword>
<evidence type="ECO:0000256" key="3">
    <source>
        <dbReference type="ARBA" id="ARBA00022989"/>
    </source>
</evidence>
<dbReference type="Proteomes" id="UP000738359">
    <property type="component" value="Unassembled WGS sequence"/>
</dbReference>
<dbReference type="PANTHER" id="PTHR21576">
    <property type="entry name" value="UNCHARACTERIZED NODULIN-LIKE PROTEIN"/>
    <property type="match status" value="1"/>
</dbReference>
<dbReference type="InterPro" id="IPR020846">
    <property type="entry name" value="MFS_dom"/>
</dbReference>
<comment type="caution">
    <text evidence="7">The sequence shown here is derived from an EMBL/GenBank/DDBJ whole genome shotgun (WGS) entry which is preliminary data.</text>
</comment>
<dbReference type="GO" id="GO:0022857">
    <property type="term" value="F:transmembrane transporter activity"/>
    <property type="evidence" value="ECO:0007669"/>
    <property type="project" value="InterPro"/>
</dbReference>
<keyword evidence="2 5" id="KW-0812">Transmembrane</keyword>
<proteinExistence type="predicted"/>
<dbReference type="Pfam" id="PF06813">
    <property type="entry name" value="Nodulin-like"/>
    <property type="match status" value="1"/>
</dbReference>
<dbReference type="Gene3D" id="1.20.1250.20">
    <property type="entry name" value="MFS general substrate transporter like domains"/>
    <property type="match status" value="1"/>
</dbReference>
<evidence type="ECO:0000256" key="1">
    <source>
        <dbReference type="ARBA" id="ARBA00004141"/>
    </source>
</evidence>
<dbReference type="PROSITE" id="PS50850">
    <property type="entry name" value="MFS"/>
    <property type="match status" value="1"/>
</dbReference>
<organism evidence="7 8">
    <name type="scientific">Mortierella alpina</name>
    <name type="common">Oleaginous fungus</name>
    <name type="synonym">Mortierella renispora</name>
    <dbReference type="NCBI Taxonomy" id="64518"/>
    <lineage>
        <taxon>Eukaryota</taxon>
        <taxon>Fungi</taxon>
        <taxon>Fungi incertae sedis</taxon>
        <taxon>Mucoromycota</taxon>
        <taxon>Mortierellomycotina</taxon>
        <taxon>Mortierellomycetes</taxon>
        <taxon>Mortierellales</taxon>
        <taxon>Mortierellaceae</taxon>
        <taxon>Mortierella</taxon>
    </lineage>
</organism>
<evidence type="ECO:0000259" key="6">
    <source>
        <dbReference type="PROSITE" id="PS50850"/>
    </source>
</evidence>
<keyword evidence="8" id="KW-1185">Reference proteome</keyword>
<evidence type="ECO:0000313" key="8">
    <source>
        <dbReference type="Proteomes" id="UP000738359"/>
    </source>
</evidence>
<keyword evidence="3 5" id="KW-1133">Transmembrane helix</keyword>
<protein>
    <submittedName>
        <fullName evidence="7">Monocarboxylate transporter mch1</fullName>
    </submittedName>
</protein>
<evidence type="ECO:0000256" key="5">
    <source>
        <dbReference type="SAM" id="Phobius"/>
    </source>
</evidence>
<dbReference type="AlphaFoldDB" id="A0A9P6ITK9"/>
<name>A0A9P6ITK9_MORAP</name>
<feature type="transmembrane region" description="Helical" evidence="5">
    <location>
        <begin position="113"/>
        <end position="136"/>
    </location>
</feature>
<reference evidence="7" key="1">
    <citation type="journal article" date="2020" name="Fungal Divers.">
        <title>Resolving the Mortierellaceae phylogeny through synthesis of multi-gene phylogenetics and phylogenomics.</title>
        <authorList>
            <person name="Vandepol N."/>
            <person name="Liber J."/>
            <person name="Desiro A."/>
            <person name="Na H."/>
            <person name="Kennedy M."/>
            <person name="Barry K."/>
            <person name="Grigoriev I.V."/>
            <person name="Miller A.N."/>
            <person name="O'Donnell K."/>
            <person name="Stajich J.E."/>
            <person name="Bonito G."/>
        </authorList>
    </citation>
    <scope>NUCLEOTIDE SEQUENCE</scope>
    <source>
        <strain evidence="7">CK1249</strain>
    </source>
</reference>
<gene>
    <name evidence="7" type="primary">MCH1_1</name>
    <name evidence="7" type="ORF">BGZ70_002979</name>
</gene>
<dbReference type="OrthoDB" id="410267at2759"/>
<feature type="non-terminal residue" evidence="7">
    <location>
        <position position="152"/>
    </location>
</feature>
<dbReference type="InterPro" id="IPR010658">
    <property type="entry name" value="Nodulin-like"/>
</dbReference>
<accession>A0A9P6ITK9</accession>
<dbReference type="EMBL" id="JAAAHY010001767">
    <property type="protein sequence ID" value="KAF9946885.1"/>
    <property type="molecule type" value="Genomic_DNA"/>
</dbReference>